<dbReference type="GO" id="GO:0004312">
    <property type="term" value="F:fatty acid synthase activity"/>
    <property type="evidence" value="ECO:0007669"/>
    <property type="project" value="TreeGrafter"/>
</dbReference>
<reference evidence="4 5" key="1">
    <citation type="submission" date="2019-04" db="EMBL/GenBank/DDBJ databases">
        <title>Friends and foes A comparative genomics study of 23 Aspergillus species from section Flavi.</title>
        <authorList>
            <consortium name="DOE Joint Genome Institute"/>
            <person name="Kjaerbolling I."/>
            <person name="Vesth T."/>
            <person name="Frisvad J.C."/>
            <person name="Nybo J.L."/>
            <person name="Theobald S."/>
            <person name="Kildgaard S."/>
            <person name="Isbrandt T."/>
            <person name="Kuo A."/>
            <person name="Sato A."/>
            <person name="Lyhne E.K."/>
            <person name="Kogle M.E."/>
            <person name="Wiebenga A."/>
            <person name="Kun R.S."/>
            <person name="Lubbers R.J."/>
            <person name="Makela M.R."/>
            <person name="Barry K."/>
            <person name="Chovatia M."/>
            <person name="Clum A."/>
            <person name="Daum C."/>
            <person name="Haridas S."/>
            <person name="He G."/>
            <person name="LaButti K."/>
            <person name="Lipzen A."/>
            <person name="Mondo S."/>
            <person name="Riley R."/>
            <person name="Salamov A."/>
            <person name="Simmons B.A."/>
            <person name="Magnuson J.K."/>
            <person name="Henrissat B."/>
            <person name="Mortensen U.H."/>
            <person name="Larsen T.O."/>
            <person name="Devries R.P."/>
            <person name="Grigoriev I.V."/>
            <person name="Machida M."/>
            <person name="Baker S.E."/>
            <person name="Andersen M.R."/>
        </authorList>
    </citation>
    <scope>NUCLEOTIDE SEQUENCE [LARGE SCALE GENOMIC DNA]</scope>
    <source>
        <strain evidence="4 5">CBS 151.66</strain>
    </source>
</reference>
<dbReference type="InterPro" id="IPR014030">
    <property type="entry name" value="Ketoacyl_synth_N"/>
</dbReference>
<evidence type="ECO:0000259" key="3">
    <source>
        <dbReference type="PROSITE" id="PS52004"/>
    </source>
</evidence>
<dbReference type="PROSITE" id="PS52004">
    <property type="entry name" value="KS3_2"/>
    <property type="match status" value="1"/>
</dbReference>
<keyword evidence="2" id="KW-0597">Phosphoprotein</keyword>
<dbReference type="EMBL" id="ML732150">
    <property type="protein sequence ID" value="KAB8079484.1"/>
    <property type="molecule type" value="Genomic_DNA"/>
</dbReference>
<dbReference type="GO" id="GO:0006633">
    <property type="term" value="P:fatty acid biosynthetic process"/>
    <property type="evidence" value="ECO:0007669"/>
    <property type="project" value="TreeGrafter"/>
</dbReference>
<dbReference type="PANTHER" id="PTHR43775">
    <property type="entry name" value="FATTY ACID SYNTHASE"/>
    <property type="match status" value="1"/>
</dbReference>
<feature type="domain" description="Ketosynthase family 3 (KS3)" evidence="3">
    <location>
        <begin position="1"/>
        <end position="118"/>
    </location>
</feature>
<dbReference type="InterPro" id="IPR016039">
    <property type="entry name" value="Thiolase-like"/>
</dbReference>
<keyword evidence="5" id="KW-1185">Reference proteome</keyword>
<evidence type="ECO:0000313" key="4">
    <source>
        <dbReference type="EMBL" id="KAB8079484.1"/>
    </source>
</evidence>
<dbReference type="Proteomes" id="UP000326565">
    <property type="component" value="Unassembled WGS sequence"/>
</dbReference>
<dbReference type="SUPFAM" id="SSF53901">
    <property type="entry name" value="Thiolase-like"/>
    <property type="match status" value="1"/>
</dbReference>
<dbReference type="InterPro" id="IPR050091">
    <property type="entry name" value="PKS_NRPS_Biosynth_Enz"/>
</dbReference>
<protein>
    <submittedName>
        <fullName evidence="4">Beta-ketoacyl synthase</fullName>
    </submittedName>
</protein>
<evidence type="ECO:0000256" key="1">
    <source>
        <dbReference type="ARBA" id="ARBA00022450"/>
    </source>
</evidence>
<dbReference type="SMART" id="SM00825">
    <property type="entry name" value="PKS_KS"/>
    <property type="match status" value="1"/>
</dbReference>
<evidence type="ECO:0000256" key="2">
    <source>
        <dbReference type="ARBA" id="ARBA00022553"/>
    </source>
</evidence>
<sequence>MDPRQRLVLENVYHALENAGIVLDKAASLKTSVFVAGSSPDHMISSNIDTGTTTLEHGVTGTHDSIVANRVSWFFDFTGPSIYVDTACSGSLVAVHLAVQSLKLGECDMVDLTFVFMH</sequence>
<dbReference type="AlphaFoldDB" id="A0A5N5XIQ1"/>
<gene>
    <name evidence="4" type="ORF">BDV29DRAFT_151770</name>
</gene>
<dbReference type="PANTHER" id="PTHR43775:SF37">
    <property type="entry name" value="SI:DKEY-61P9.11"/>
    <property type="match status" value="1"/>
</dbReference>
<dbReference type="Gene3D" id="3.40.47.10">
    <property type="match status" value="1"/>
</dbReference>
<dbReference type="GO" id="GO:0044550">
    <property type="term" value="P:secondary metabolite biosynthetic process"/>
    <property type="evidence" value="ECO:0007669"/>
    <property type="project" value="UniProtKB-ARBA"/>
</dbReference>
<dbReference type="InterPro" id="IPR020841">
    <property type="entry name" value="PKS_Beta-ketoAc_synthase_dom"/>
</dbReference>
<dbReference type="Pfam" id="PF00109">
    <property type="entry name" value="ketoacyl-synt"/>
    <property type="match status" value="1"/>
</dbReference>
<name>A0A5N5XIQ1_9EURO</name>
<keyword evidence="1" id="KW-0596">Phosphopantetheine</keyword>
<dbReference type="OrthoDB" id="329835at2759"/>
<proteinExistence type="predicted"/>
<organism evidence="4 5">
    <name type="scientific">Aspergillus leporis</name>
    <dbReference type="NCBI Taxonomy" id="41062"/>
    <lineage>
        <taxon>Eukaryota</taxon>
        <taxon>Fungi</taxon>
        <taxon>Dikarya</taxon>
        <taxon>Ascomycota</taxon>
        <taxon>Pezizomycotina</taxon>
        <taxon>Eurotiomycetes</taxon>
        <taxon>Eurotiomycetidae</taxon>
        <taxon>Eurotiales</taxon>
        <taxon>Aspergillaceae</taxon>
        <taxon>Aspergillus</taxon>
        <taxon>Aspergillus subgen. Circumdati</taxon>
    </lineage>
</organism>
<evidence type="ECO:0000313" key="5">
    <source>
        <dbReference type="Proteomes" id="UP000326565"/>
    </source>
</evidence>
<accession>A0A5N5XIQ1</accession>